<name>A0ABU0IJP4_9HYPH</name>
<proteinExistence type="predicted"/>
<dbReference type="InterPro" id="IPR038691">
    <property type="entry name" value="ComJ_sf"/>
</dbReference>
<dbReference type="InterPro" id="IPR020354">
    <property type="entry name" value="Competence_nuclease_inhibitor"/>
</dbReference>
<evidence type="ECO:0000313" key="1">
    <source>
        <dbReference type="EMBL" id="MDQ0458478.1"/>
    </source>
</evidence>
<accession>A0ABU0IJP4</accession>
<evidence type="ECO:0008006" key="3">
    <source>
        <dbReference type="Google" id="ProtNLM"/>
    </source>
</evidence>
<evidence type="ECO:0000313" key="2">
    <source>
        <dbReference type="Proteomes" id="UP001235269"/>
    </source>
</evidence>
<gene>
    <name evidence="1" type="ORF">QO005_004842</name>
</gene>
<reference evidence="1 2" key="1">
    <citation type="submission" date="2023-07" db="EMBL/GenBank/DDBJ databases">
        <title>Genomic Encyclopedia of Type Strains, Phase IV (KMG-IV): sequencing the most valuable type-strain genomes for metagenomic binning, comparative biology and taxonomic classification.</title>
        <authorList>
            <person name="Goeker M."/>
        </authorList>
    </citation>
    <scope>NUCLEOTIDE SEQUENCE [LARGE SCALE GENOMIC DNA]</scope>
    <source>
        <strain evidence="1 2">DSM 100301</strain>
    </source>
</reference>
<dbReference type="Proteomes" id="UP001235269">
    <property type="component" value="Unassembled WGS sequence"/>
</dbReference>
<dbReference type="Pfam" id="PF11033">
    <property type="entry name" value="ComJ"/>
    <property type="match status" value="1"/>
</dbReference>
<dbReference type="RefSeq" id="WP_307160551.1">
    <property type="nucleotide sequence ID" value="NZ_JAUSWH010000037.1"/>
</dbReference>
<organism evidence="1 2">
    <name type="scientific">Rhizobium paknamense</name>
    <dbReference type="NCBI Taxonomy" id="1206817"/>
    <lineage>
        <taxon>Bacteria</taxon>
        <taxon>Pseudomonadati</taxon>
        <taxon>Pseudomonadota</taxon>
        <taxon>Alphaproteobacteria</taxon>
        <taxon>Hyphomicrobiales</taxon>
        <taxon>Rhizobiaceae</taxon>
        <taxon>Rhizobium/Agrobacterium group</taxon>
        <taxon>Rhizobium</taxon>
    </lineage>
</organism>
<dbReference type="Gene3D" id="2.60.34.30">
    <property type="entry name" value="Competence, DNA-entry nuclease inhibitor, ComJ"/>
    <property type="match status" value="1"/>
</dbReference>
<keyword evidence="2" id="KW-1185">Reference proteome</keyword>
<protein>
    <recommendedName>
        <fullName evidence="3">Competence protein J (ComJ)</fullName>
    </recommendedName>
</protein>
<sequence length="157" mass="17193">MIAEFPITVLYTQVVVHLPGLPRPGLLWDDEHVAQGFAWSEGIVSFGVPDHDGECLIRVDIADAINVSDAAEWAVQTPFDVTATPVKIGTIGNLKDVNVPPGKFNLMFEALPGQPVGDYAFVLNLIFVRTEEPEFKILKAGDELTTDKVLRRDAQHG</sequence>
<dbReference type="EMBL" id="JAUSWH010000037">
    <property type="protein sequence ID" value="MDQ0458478.1"/>
    <property type="molecule type" value="Genomic_DNA"/>
</dbReference>
<comment type="caution">
    <text evidence="1">The sequence shown here is derived from an EMBL/GenBank/DDBJ whole genome shotgun (WGS) entry which is preliminary data.</text>
</comment>